<evidence type="ECO:0000313" key="1">
    <source>
        <dbReference type="EMBL" id="CAH8385942.1"/>
    </source>
</evidence>
<name>A0ABC8LR87_ERUVS</name>
<keyword evidence="2" id="KW-1185">Reference proteome</keyword>
<accession>A0ABC8LR87</accession>
<dbReference type="PANTHER" id="PTHR36704">
    <property type="entry name" value="PROTEIN, PUTATIVE-RELATED"/>
    <property type="match status" value="1"/>
</dbReference>
<dbReference type="EMBL" id="CAKOAT010689598">
    <property type="protein sequence ID" value="CAH8385942.1"/>
    <property type="molecule type" value="Genomic_DNA"/>
</dbReference>
<gene>
    <name evidence="1" type="ORF">ERUC_LOCUS38425</name>
</gene>
<reference evidence="1 2" key="1">
    <citation type="submission" date="2022-03" db="EMBL/GenBank/DDBJ databases">
        <authorList>
            <person name="Macdonald S."/>
            <person name="Ahmed S."/>
            <person name="Newling K."/>
        </authorList>
    </citation>
    <scope>NUCLEOTIDE SEQUENCE [LARGE SCALE GENOMIC DNA]</scope>
</reference>
<organism evidence="1 2">
    <name type="scientific">Eruca vesicaria subsp. sativa</name>
    <name type="common">Garden rocket</name>
    <name type="synonym">Eruca sativa</name>
    <dbReference type="NCBI Taxonomy" id="29727"/>
    <lineage>
        <taxon>Eukaryota</taxon>
        <taxon>Viridiplantae</taxon>
        <taxon>Streptophyta</taxon>
        <taxon>Embryophyta</taxon>
        <taxon>Tracheophyta</taxon>
        <taxon>Spermatophyta</taxon>
        <taxon>Magnoliopsida</taxon>
        <taxon>eudicotyledons</taxon>
        <taxon>Gunneridae</taxon>
        <taxon>Pentapetalae</taxon>
        <taxon>rosids</taxon>
        <taxon>malvids</taxon>
        <taxon>Brassicales</taxon>
        <taxon>Brassicaceae</taxon>
        <taxon>Brassiceae</taxon>
        <taxon>Eruca</taxon>
    </lineage>
</organism>
<sequence length="167" mass="19018">MVSMSGQMKELDHVNPLLHTGKQQPTHTKEHWLTEKTESVNVRTKTNLIQTFFEIAIKNLFSRFRENRAKKKVSFLGGRLAGKEAAYFFQESKPAVNRIAEKSLPTTAKKLPPSPSDIQPDVLPEVLRHSLPPRLYGPRLDILNPLRGCVSLPQVTFGSRRFQLYPN</sequence>
<dbReference type="Proteomes" id="UP001642260">
    <property type="component" value="Unassembled WGS sequence"/>
</dbReference>
<comment type="caution">
    <text evidence="1">The sequence shown here is derived from an EMBL/GenBank/DDBJ whole genome shotgun (WGS) entry which is preliminary data.</text>
</comment>
<dbReference type="PANTHER" id="PTHR36704:SF1">
    <property type="entry name" value="OS06G0239700 PROTEIN"/>
    <property type="match status" value="1"/>
</dbReference>
<protein>
    <submittedName>
        <fullName evidence="1">Uncharacterized protein</fullName>
    </submittedName>
</protein>
<evidence type="ECO:0000313" key="2">
    <source>
        <dbReference type="Proteomes" id="UP001642260"/>
    </source>
</evidence>
<proteinExistence type="predicted"/>
<dbReference type="AlphaFoldDB" id="A0ABC8LR87"/>